<dbReference type="InterPro" id="IPR036612">
    <property type="entry name" value="KH_dom_type_1_sf"/>
</dbReference>
<dbReference type="CDD" id="cd22397">
    <property type="entry name" value="KH-I_FUBP_rpt2"/>
    <property type="match status" value="1"/>
</dbReference>
<feature type="compositionally biased region" description="Low complexity" evidence="5">
    <location>
        <begin position="539"/>
        <end position="548"/>
    </location>
</feature>
<dbReference type="Pfam" id="PF00013">
    <property type="entry name" value="KH_1"/>
    <property type="match status" value="4"/>
</dbReference>
<dbReference type="InterPro" id="IPR015096">
    <property type="entry name" value="FUBP_C"/>
</dbReference>
<evidence type="ECO:0000256" key="3">
    <source>
        <dbReference type="ARBA" id="ARBA00023242"/>
    </source>
</evidence>
<feature type="region of interest" description="Disordered" evidence="5">
    <location>
        <begin position="62"/>
        <end position="162"/>
    </location>
</feature>
<keyword evidence="4" id="KW-0694">RNA-binding</keyword>
<evidence type="ECO:0000313" key="7">
    <source>
        <dbReference type="Proteomes" id="UP001318040"/>
    </source>
</evidence>
<sequence>MADFSLGVAQAAAAAGGGAGSLKPEVFADAVQRARQIAAKIGSDPVPGGAAIDMASAYGFPGQKRPLEDADVPWTGPPPTRAGLELALSPPDNPDSKKMAPQSDPIGAQLAAIQQQQSGRGGDAPEMGWSPPPRFDSPDGDPHWPPSHHGGGGGGGGLNPRAQTEEMKIPDKMVGFIIGRGGEQVSRLQTETGCKIQISPDAVVDATGLMERTCMLMGPPEAIQHAKSLIDQIIERCRNGGPSENGADGMVEIIVPADKVGLVIGKGGETIRQLQDRAGVKMVMIQDNRQNSGVDKPLRITGDPYKVQVGVPPLQQGRLPPRSSQAKEMVIEFLRKEDHRERFGEFAGRTGGRESVKIAVPRFAVGVVIGRSGDMIKKLQNEAGVRIQFQPDDGSGPERMAQIMGVPENCQRAAMMIIELINGMQMEGREGPPGGMGPRGRGGRGRGFGDWSPGPPGGMQDQITYTVPAEKCGIIIGKGGETIKHISQTSGARVELQRNPPPNTDPNIRIFLIRGSPQQVDHARHLMDEKMGLGGPSAFGGPPAAFGQGPYGQGPPGPPHQNGPGQAFAPQAGGWPGGYQPWAQGQQQQQQQQQQQPQQNPAAQDPSKSGDPNSAAWAAYYAQYYGQQPTQHNPAHTADPSQPAGGQNGQPDYTKAWEEYYKKIGQQNPSSQQPDYSKAWEEYYKKQAEAQGQGSGGAAPGSQQQQQQQGQPGQQGGQPDYSAAWAEYYRQQSQQAYYAPGGAQGNPNAPQGH</sequence>
<protein>
    <submittedName>
        <fullName evidence="8">Far upstream element-binding protein 1-like isoform X1</fullName>
    </submittedName>
</protein>
<dbReference type="RefSeq" id="XP_032802694.1">
    <property type="nucleotide sequence ID" value="XM_032946803.1"/>
</dbReference>
<evidence type="ECO:0000256" key="1">
    <source>
        <dbReference type="ARBA" id="ARBA00004123"/>
    </source>
</evidence>
<dbReference type="GO" id="GO:0005634">
    <property type="term" value="C:nucleus"/>
    <property type="evidence" value="ECO:0007669"/>
    <property type="project" value="UniProtKB-SubCell"/>
</dbReference>
<dbReference type="PROSITE" id="PS50084">
    <property type="entry name" value="KH_TYPE_1"/>
    <property type="match status" value="4"/>
</dbReference>
<dbReference type="CDD" id="cd22396">
    <property type="entry name" value="KH-I_FUBP_rpt1"/>
    <property type="match status" value="1"/>
</dbReference>
<organism evidence="7 8">
    <name type="scientific">Petromyzon marinus</name>
    <name type="common">Sea lamprey</name>
    <dbReference type="NCBI Taxonomy" id="7757"/>
    <lineage>
        <taxon>Eukaryota</taxon>
        <taxon>Metazoa</taxon>
        <taxon>Chordata</taxon>
        <taxon>Craniata</taxon>
        <taxon>Vertebrata</taxon>
        <taxon>Cyclostomata</taxon>
        <taxon>Hyperoartia</taxon>
        <taxon>Petromyzontiformes</taxon>
        <taxon>Petromyzontidae</taxon>
        <taxon>Petromyzon</taxon>
    </lineage>
</organism>
<feature type="domain" description="K Homology" evidence="6">
    <location>
        <begin position="161"/>
        <end position="235"/>
    </location>
</feature>
<feature type="domain" description="K Homology" evidence="6">
    <location>
        <begin position="459"/>
        <end position="532"/>
    </location>
</feature>
<dbReference type="Gene3D" id="3.30.1370.10">
    <property type="entry name" value="K Homology domain, type 1"/>
    <property type="match status" value="4"/>
</dbReference>
<dbReference type="CDD" id="cd22398">
    <property type="entry name" value="KH-I_FUBP_rpt3"/>
    <property type="match status" value="1"/>
</dbReference>
<dbReference type="Proteomes" id="UP001318040">
    <property type="component" value="Chromosome 5"/>
</dbReference>
<keyword evidence="2" id="KW-0677">Repeat</keyword>
<dbReference type="SMART" id="SM00322">
    <property type="entry name" value="KH"/>
    <property type="match status" value="4"/>
</dbReference>
<dbReference type="InterPro" id="IPR004088">
    <property type="entry name" value="KH_dom_type_1"/>
</dbReference>
<gene>
    <name evidence="8" type="primary">LOC116938997</name>
</gene>
<dbReference type="GO" id="GO:0006355">
    <property type="term" value="P:regulation of DNA-templated transcription"/>
    <property type="evidence" value="ECO:0007669"/>
    <property type="project" value="InterPro"/>
</dbReference>
<dbReference type="AlphaFoldDB" id="A0AAJ7SP73"/>
<reference evidence="8" key="1">
    <citation type="submission" date="2025-08" db="UniProtKB">
        <authorList>
            <consortium name="RefSeq"/>
        </authorList>
    </citation>
    <scope>IDENTIFICATION</scope>
    <source>
        <tissue evidence="8">Sperm</tissue>
    </source>
</reference>
<feature type="region of interest" description="Disordered" evidence="5">
    <location>
        <begin position="530"/>
        <end position="728"/>
    </location>
</feature>
<feature type="compositionally biased region" description="Low complexity" evidence="5">
    <location>
        <begin position="700"/>
        <end position="712"/>
    </location>
</feature>
<keyword evidence="7" id="KW-1185">Reference proteome</keyword>
<feature type="domain" description="K Homology" evidence="6">
    <location>
        <begin position="352"/>
        <end position="422"/>
    </location>
</feature>
<feature type="compositionally biased region" description="Low complexity" evidence="5">
    <location>
        <begin position="108"/>
        <end position="117"/>
    </location>
</feature>
<evidence type="ECO:0000256" key="5">
    <source>
        <dbReference type="SAM" id="MobiDB-lite"/>
    </source>
</evidence>
<feature type="compositionally biased region" description="Polar residues" evidence="5">
    <location>
        <begin position="665"/>
        <end position="675"/>
    </location>
</feature>
<feature type="domain" description="K Homology" evidence="6">
    <location>
        <begin position="247"/>
        <end position="319"/>
    </location>
</feature>
<evidence type="ECO:0000256" key="2">
    <source>
        <dbReference type="ARBA" id="ARBA00022737"/>
    </source>
</evidence>
<accession>A0AAJ7SP73</accession>
<dbReference type="GO" id="GO:0003723">
    <property type="term" value="F:RNA binding"/>
    <property type="evidence" value="ECO:0007669"/>
    <property type="project" value="UniProtKB-UniRule"/>
</dbReference>
<evidence type="ECO:0000313" key="8">
    <source>
        <dbReference type="RefSeq" id="XP_032802694.1"/>
    </source>
</evidence>
<proteinExistence type="predicted"/>
<dbReference type="InterPro" id="IPR004087">
    <property type="entry name" value="KH_dom"/>
</dbReference>
<dbReference type="SUPFAM" id="SSF54791">
    <property type="entry name" value="Eukaryotic type KH-domain (KH-domain type I)"/>
    <property type="match status" value="4"/>
</dbReference>
<feature type="compositionally biased region" description="Low complexity" evidence="5">
    <location>
        <begin position="615"/>
        <end position="628"/>
    </location>
</feature>
<name>A0AAJ7SP73_PETMA</name>
<evidence type="ECO:0000259" key="6">
    <source>
        <dbReference type="SMART" id="SM00322"/>
    </source>
</evidence>
<dbReference type="PANTHER" id="PTHR10288">
    <property type="entry name" value="KH DOMAIN CONTAINING RNA BINDING PROTEIN"/>
    <property type="match status" value="1"/>
</dbReference>
<feature type="compositionally biased region" description="Low complexity" evidence="5">
    <location>
        <begin position="562"/>
        <end position="604"/>
    </location>
</feature>
<feature type="compositionally biased region" description="Basic and acidic residues" evidence="5">
    <location>
        <begin position="678"/>
        <end position="688"/>
    </location>
</feature>
<keyword evidence="3" id="KW-0539">Nucleus</keyword>
<dbReference type="KEGG" id="pmrn:116938997"/>
<comment type="subcellular location">
    <subcellularLocation>
        <location evidence="1">Nucleus</location>
    </subcellularLocation>
</comment>
<dbReference type="FunFam" id="3.30.1370.10:FF:000007">
    <property type="entry name" value="far upstream element-binding protein 1 isoform X1"/>
    <property type="match status" value="1"/>
</dbReference>
<feature type="compositionally biased region" description="Gly residues" evidence="5">
    <location>
        <begin position="149"/>
        <end position="158"/>
    </location>
</feature>
<evidence type="ECO:0000256" key="4">
    <source>
        <dbReference type="PROSITE-ProRule" id="PRU00117"/>
    </source>
</evidence>
<dbReference type="Pfam" id="PF09005">
    <property type="entry name" value="FUBP_C"/>
    <property type="match status" value="2"/>
</dbReference>